<evidence type="ECO:0000313" key="6">
    <source>
        <dbReference type="Proteomes" id="UP000593601"/>
    </source>
</evidence>
<proteinExistence type="predicted"/>
<sequence length="293" mass="34314">MNIYQADFNFSTKNPFILETLTLNRSDNADSDFHWHSCIEITLIKRGIGIYNVKEKTFSVSQGDFVIFNPMEAHGWEVLSAQMEVIVILFPTELSTNLIDSSHNKVITDFMIYGVSFYNKIEKSSEHYPEFLETFHSILVEDQTRKIGYDLIIKSDILKLFIHLIRYFKASPDSPENYRNRESGMLRLKKVFQYLYSNYNEKVTLQQMASLCYMTPSYFSSYFHQTMNCTFTRYLNGIRVQQAQKLLYTTEKSILDIANECGFPNLSNFYRTYKDYTGFSPGKERTRIEDSTA</sequence>
<evidence type="ECO:0000256" key="3">
    <source>
        <dbReference type="ARBA" id="ARBA00023163"/>
    </source>
</evidence>
<dbReference type="GO" id="GO:0003700">
    <property type="term" value="F:DNA-binding transcription factor activity"/>
    <property type="evidence" value="ECO:0007669"/>
    <property type="project" value="InterPro"/>
</dbReference>
<dbReference type="PANTHER" id="PTHR43280">
    <property type="entry name" value="ARAC-FAMILY TRANSCRIPTIONAL REGULATOR"/>
    <property type="match status" value="1"/>
</dbReference>
<dbReference type="SUPFAM" id="SSF46689">
    <property type="entry name" value="Homeodomain-like"/>
    <property type="match status" value="2"/>
</dbReference>
<keyword evidence="1" id="KW-0805">Transcription regulation</keyword>
<dbReference type="InterPro" id="IPR009057">
    <property type="entry name" value="Homeodomain-like_sf"/>
</dbReference>
<evidence type="ECO:0000256" key="2">
    <source>
        <dbReference type="ARBA" id="ARBA00023125"/>
    </source>
</evidence>
<dbReference type="Gene3D" id="1.10.10.60">
    <property type="entry name" value="Homeodomain-like"/>
    <property type="match status" value="2"/>
</dbReference>
<dbReference type="EMBL" id="CP063304">
    <property type="protein sequence ID" value="QOV20254.1"/>
    <property type="molecule type" value="Genomic_DNA"/>
</dbReference>
<dbReference type="GO" id="GO:0043565">
    <property type="term" value="F:sequence-specific DNA binding"/>
    <property type="evidence" value="ECO:0007669"/>
    <property type="project" value="InterPro"/>
</dbReference>
<dbReference type="KEGG" id="bliq:INP51_04710"/>
<evidence type="ECO:0000256" key="1">
    <source>
        <dbReference type="ARBA" id="ARBA00023015"/>
    </source>
</evidence>
<evidence type="ECO:0000313" key="5">
    <source>
        <dbReference type="EMBL" id="QOV20254.1"/>
    </source>
</evidence>
<reference evidence="5 6" key="1">
    <citation type="submission" date="2020-10" db="EMBL/GenBank/DDBJ databases">
        <title>Blautia liquoris sp.nov., isolated from the mud in a fermentation cellar used for the production of Chinese strong-flavoured liquor.</title>
        <authorList>
            <person name="Lu L."/>
        </authorList>
    </citation>
    <scope>NUCLEOTIDE SEQUENCE [LARGE SCALE GENOMIC DNA]</scope>
    <source>
        <strain evidence="5 6">LZLJ-3</strain>
    </source>
</reference>
<dbReference type="Proteomes" id="UP000593601">
    <property type="component" value="Chromosome"/>
</dbReference>
<keyword evidence="3" id="KW-0804">Transcription</keyword>
<feature type="domain" description="HTH araC/xylS-type" evidence="4">
    <location>
        <begin position="189"/>
        <end position="287"/>
    </location>
</feature>
<dbReference type="InterPro" id="IPR014710">
    <property type="entry name" value="RmlC-like_jellyroll"/>
</dbReference>
<dbReference type="PANTHER" id="PTHR43280:SF34">
    <property type="entry name" value="ARAC-FAMILY TRANSCRIPTIONAL REGULATOR"/>
    <property type="match status" value="1"/>
</dbReference>
<dbReference type="RefSeq" id="WP_193736574.1">
    <property type="nucleotide sequence ID" value="NZ_CP063304.1"/>
</dbReference>
<name>A0A7M2RJS8_9FIRM</name>
<dbReference type="PROSITE" id="PS01124">
    <property type="entry name" value="HTH_ARAC_FAMILY_2"/>
    <property type="match status" value="1"/>
</dbReference>
<organism evidence="5 6">
    <name type="scientific">Blautia liquoris</name>
    <dbReference type="NCBI Taxonomy" id="2779518"/>
    <lineage>
        <taxon>Bacteria</taxon>
        <taxon>Bacillati</taxon>
        <taxon>Bacillota</taxon>
        <taxon>Clostridia</taxon>
        <taxon>Lachnospirales</taxon>
        <taxon>Lachnospiraceae</taxon>
        <taxon>Blautia</taxon>
    </lineage>
</organism>
<dbReference type="InterPro" id="IPR003313">
    <property type="entry name" value="AraC-bd"/>
</dbReference>
<dbReference type="Gene3D" id="2.60.120.10">
    <property type="entry name" value="Jelly Rolls"/>
    <property type="match status" value="1"/>
</dbReference>
<dbReference type="SUPFAM" id="SSF51215">
    <property type="entry name" value="Regulatory protein AraC"/>
    <property type="match status" value="1"/>
</dbReference>
<dbReference type="Pfam" id="PF02311">
    <property type="entry name" value="AraC_binding"/>
    <property type="match status" value="1"/>
</dbReference>
<keyword evidence="6" id="KW-1185">Reference proteome</keyword>
<protein>
    <submittedName>
        <fullName evidence="5">Helix-turn-helix transcriptional regulator</fullName>
    </submittedName>
</protein>
<dbReference type="InterPro" id="IPR018060">
    <property type="entry name" value="HTH_AraC"/>
</dbReference>
<dbReference type="AlphaFoldDB" id="A0A7M2RJS8"/>
<dbReference type="InterPro" id="IPR018062">
    <property type="entry name" value="HTH_AraC-typ_CS"/>
</dbReference>
<evidence type="ECO:0000259" key="4">
    <source>
        <dbReference type="PROSITE" id="PS01124"/>
    </source>
</evidence>
<dbReference type="PROSITE" id="PS00041">
    <property type="entry name" value="HTH_ARAC_FAMILY_1"/>
    <property type="match status" value="1"/>
</dbReference>
<gene>
    <name evidence="5" type="ORF">INP51_04710</name>
</gene>
<keyword evidence="2" id="KW-0238">DNA-binding</keyword>
<accession>A0A7M2RJS8</accession>
<dbReference type="InterPro" id="IPR037923">
    <property type="entry name" value="HTH-like"/>
</dbReference>
<dbReference type="Pfam" id="PF12833">
    <property type="entry name" value="HTH_18"/>
    <property type="match status" value="1"/>
</dbReference>
<dbReference type="SMART" id="SM00342">
    <property type="entry name" value="HTH_ARAC"/>
    <property type="match status" value="1"/>
</dbReference>